<dbReference type="Proteomes" id="UP001055072">
    <property type="component" value="Unassembled WGS sequence"/>
</dbReference>
<accession>A0ACB8TPH3</accession>
<gene>
    <name evidence="1" type="ORF">BDY19DRAFT_974748</name>
</gene>
<comment type="caution">
    <text evidence="1">The sequence shown here is derived from an EMBL/GenBank/DDBJ whole genome shotgun (WGS) entry which is preliminary data.</text>
</comment>
<evidence type="ECO:0000313" key="2">
    <source>
        <dbReference type="Proteomes" id="UP001055072"/>
    </source>
</evidence>
<reference evidence="1" key="1">
    <citation type="journal article" date="2021" name="Environ. Microbiol.">
        <title>Gene family expansions and transcriptome signatures uncover fungal adaptations to wood decay.</title>
        <authorList>
            <person name="Hage H."/>
            <person name="Miyauchi S."/>
            <person name="Viragh M."/>
            <person name="Drula E."/>
            <person name="Min B."/>
            <person name="Chaduli D."/>
            <person name="Navarro D."/>
            <person name="Favel A."/>
            <person name="Norest M."/>
            <person name="Lesage-Meessen L."/>
            <person name="Balint B."/>
            <person name="Merenyi Z."/>
            <person name="de Eugenio L."/>
            <person name="Morin E."/>
            <person name="Martinez A.T."/>
            <person name="Baldrian P."/>
            <person name="Stursova M."/>
            <person name="Martinez M.J."/>
            <person name="Novotny C."/>
            <person name="Magnuson J.K."/>
            <person name="Spatafora J.W."/>
            <person name="Maurice S."/>
            <person name="Pangilinan J."/>
            <person name="Andreopoulos W."/>
            <person name="LaButti K."/>
            <person name="Hundley H."/>
            <person name="Na H."/>
            <person name="Kuo A."/>
            <person name="Barry K."/>
            <person name="Lipzen A."/>
            <person name="Henrissat B."/>
            <person name="Riley R."/>
            <person name="Ahrendt S."/>
            <person name="Nagy L.G."/>
            <person name="Grigoriev I.V."/>
            <person name="Martin F."/>
            <person name="Rosso M.N."/>
        </authorList>
    </citation>
    <scope>NUCLEOTIDE SEQUENCE</scope>
    <source>
        <strain evidence="1">CBS 384.51</strain>
    </source>
</reference>
<dbReference type="EMBL" id="MU274950">
    <property type="protein sequence ID" value="KAI0083915.1"/>
    <property type="molecule type" value="Genomic_DNA"/>
</dbReference>
<sequence length="66" mass="7253">MGLAASTTSHDKSTGDFDESISPTNEVLEVSERRLTVRDTTGILIFRLFVSVPLVIAQYTPVRKVS</sequence>
<protein>
    <submittedName>
        <fullName evidence="1">Uncharacterized protein</fullName>
    </submittedName>
</protein>
<keyword evidence="2" id="KW-1185">Reference proteome</keyword>
<name>A0ACB8TPH3_9APHY</name>
<organism evidence="1 2">
    <name type="scientific">Irpex rosettiformis</name>
    <dbReference type="NCBI Taxonomy" id="378272"/>
    <lineage>
        <taxon>Eukaryota</taxon>
        <taxon>Fungi</taxon>
        <taxon>Dikarya</taxon>
        <taxon>Basidiomycota</taxon>
        <taxon>Agaricomycotina</taxon>
        <taxon>Agaricomycetes</taxon>
        <taxon>Polyporales</taxon>
        <taxon>Irpicaceae</taxon>
        <taxon>Irpex</taxon>
    </lineage>
</organism>
<evidence type="ECO:0000313" key="1">
    <source>
        <dbReference type="EMBL" id="KAI0083915.1"/>
    </source>
</evidence>
<proteinExistence type="predicted"/>